<dbReference type="PROSITE" id="PS50007">
    <property type="entry name" value="PIPLC_X_DOMAIN"/>
    <property type="match status" value="1"/>
</dbReference>
<dbReference type="Gene3D" id="3.20.20.190">
    <property type="entry name" value="Phosphatidylinositol (PI) phosphodiesterase"/>
    <property type="match status" value="1"/>
</dbReference>
<evidence type="ECO:0000313" key="2">
    <source>
        <dbReference type="EMBL" id="CDO55854.1"/>
    </source>
</evidence>
<proteinExistence type="predicted"/>
<feature type="domain" description="Phosphatidylinositol-specific phospholipase C X" evidence="1">
    <location>
        <begin position="18"/>
        <end position="170"/>
    </location>
</feature>
<protein>
    <recommendedName>
        <fullName evidence="1">Phosphatidylinositol-specific phospholipase C X domain-containing protein</fullName>
    </recommendedName>
</protein>
<dbReference type="InterPro" id="IPR017946">
    <property type="entry name" value="PLC-like_Pdiesterase_TIM-brl"/>
</dbReference>
<dbReference type="Proteomes" id="UP000242525">
    <property type="component" value="Unassembled WGS sequence"/>
</dbReference>
<dbReference type="GO" id="GO:0008081">
    <property type="term" value="F:phosphoric diester hydrolase activity"/>
    <property type="evidence" value="ECO:0007669"/>
    <property type="project" value="InterPro"/>
</dbReference>
<organism evidence="2 3">
    <name type="scientific">Geotrichum candidum</name>
    <name type="common">Oospora lactis</name>
    <name type="synonym">Dipodascus geotrichum</name>
    <dbReference type="NCBI Taxonomy" id="1173061"/>
    <lineage>
        <taxon>Eukaryota</taxon>
        <taxon>Fungi</taxon>
        <taxon>Dikarya</taxon>
        <taxon>Ascomycota</taxon>
        <taxon>Saccharomycotina</taxon>
        <taxon>Dipodascomycetes</taxon>
        <taxon>Dipodascales</taxon>
        <taxon>Dipodascaceae</taxon>
        <taxon>Geotrichum</taxon>
    </lineage>
</organism>
<dbReference type="PANTHER" id="PTHR13593:SF113">
    <property type="entry name" value="SI:DKEY-266F7.9"/>
    <property type="match status" value="1"/>
</dbReference>
<dbReference type="InterPro" id="IPR051057">
    <property type="entry name" value="PI-PLC_domain"/>
</dbReference>
<dbReference type="GO" id="GO:0006629">
    <property type="term" value="P:lipid metabolic process"/>
    <property type="evidence" value="ECO:0007669"/>
    <property type="project" value="InterPro"/>
</dbReference>
<dbReference type="Pfam" id="PF00388">
    <property type="entry name" value="PI-PLC-X"/>
    <property type="match status" value="1"/>
</dbReference>
<sequence length="310" mass="35597">MPDLAEIDALPSWLNEIKDETLLSQLALPGTHNSGASFLALPSVQCQGANISEQLQHGVRFLDFRVSRPLITLFSSADNLEIVHGKFPVKAPSSLKLEEVLNTVYSFLHNNPSETVVVSIKQEGTGTWEGDDFPNLIWSKYIEPQQDNWYLENKIPRLSDLRGKAFLFRRFGVHDEELKQKFGFDASWWQYNTPNDDRGKYTVQDWCEVQKPEDLTQKVQYIKEQLKRASEFNATEEAGNEDHAKLFVNFCSASNFFNPDIWPRSVAEVVSRDIQDLESGCGIVVIDYAESEDWKLTRQLVQLNFEKFRK</sequence>
<dbReference type="SUPFAM" id="SSF51695">
    <property type="entry name" value="PLC-like phosphodiesterases"/>
    <property type="match status" value="1"/>
</dbReference>
<dbReference type="EMBL" id="CCBN010000012">
    <property type="protein sequence ID" value="CDO55854.1"/>
    <property type="molecule type" value="Genomic_DNA"/>
</dbReference>
<dbReference type="CDD" id="cd08586">
    <property type="entry name" value="PI-PLCc_BcPLC_like"/>
    <property type="match status" value="1"/>
</dbReference>
<comment type="caution">
    <text evidence="2">The sequence shown here is derived from an EMBL/GenBank/DDBJ whole genome shotgun (WGS) entry which is preliminary data.</text>
</comment>
<dbReference type="PANTHER" id="PTHR13593">
    <property type="match status" value="1"/>
</dbReference>
<keyword evidence="3" id="KW-1185">Reference proteome</keyword>
<dbReference type="AlphaFoldDB" id="A0A0J9XEX4"/>
<dbReference type="OrthoDB" id="1046782at2759"/>
<accession>A0A0J9XEX4</accession>
<evidence type="ECO:0000259" key="1">
    <source>
        <dbReference type="SMART" id="SM00148"/>
    </source>
</evidence>
<evidence type="ECO:0000313" key="3">
    <source>
        <dbReference type="Proteomes" id="UP000242525"/>
    </source>
</evidence>
<dbReference type="InterPro" id="IPR000909">
    <property type="entry name" value="PLipase_C_PInositol-sp_X_dom"/>
</dbReference>
<reference evidence="2" key="1">
    <citation type="submission" date="2014-03" db="EMBL/GenBank/DDBJ databases">
        <authorList>
            <person name="Casaregola S."/>
        </authorList>
    </citation>
    <scope>NUCLEOTIDE SEQUENCE [LARGE SCALE GENOMIC DNA]</scope>
    <source>
        <strain evidence="2">CLIB 918</strain>
    </source>
</reference>
<name>A0A0J9XEX4_GEOCN</name>
<gene>
    <name evidence="2" type="ORF">BN980_GECA12s03332g</name>
</gene>
<dbReference type="SMART" id="SM00148">
    <property type="entry name" value="PLCXc"/>
    <property type="match status" value="1"/>
</dbReference>